<organism evidence="8 9">
    <name type="scientific">Candidatus Spyradenecus faecavium</name>
    <dbReference type="NCBI Taxonomy" id="2840947"/>
    <lineage>
        <taxon>Bacteria</taxon>
        <taxon>Pseudomonadati</taxon>
        <taxon>Lentisphaerota</taxon>
        <taxon>Lentisphaeria</taxon>
        <taxon>Lentisphaerales</taxon>
        <taxon>Lentisphaeraceae</taxon>
        <taxon>Lentisphaeraceae incertae sedis</taxon>
        <taxon>Candidatus Spyradenecus</taxon>
    </lineage>
</organism>
<evidence type="ECO:0000313" key="8">
    <source>
        <dbReference type="EMBL" id="HIV09884.1"/>
    </source>
</evidence>
<dbReference type="Gene3D" id="1.10.1670.10">
    <property type="entry name" value="Helix-hairpin-Helix base-excision DNA repair enzymes (C-terminal)"/>
    <property type="match status" value="1"/>
</dbReference>
<evidence type="ECO:0000256" key="5">
    <source>
        <dbReference type="ARBA" id="ARBA00023239"/>
    </source>
</evidence>
<dbReference type="Proteomes" id="UP000886845">
    <property type="component" value="Unassembled WGS sequence"/>
</dbReference>
<proteinExistence type="inferred from homology"/>
<accession>A0A9D1T3M8</accession>
<dbReference type="InterPro" id="IPR004036">
    <property type="entry name" value="Endonuclease-III-like_CS2"/>
</dbReference>
<dbReference type="SUPFAM" id="SSF48150">
    <property type="entry name" value="DNA-glycosylase"/>
    <property type="match status" value="1"/>
</dbReference>
<dbReference type="PANTHER" id="PTHR43286:SF1">
    <property type="entry name" value="ENDONUCLEASE III-LIKE PROTEIN 1"/>
    <property type="match status" value="1"/>
</dbReference>
<dbReference type="PANTHER" id="PTHR43286">
    <property type="entry name" value="ENDONUCLEASE III-LIKE PROTEIN 1"/>
    <property type="match status" value="1"/>
</dbReference>
<gene>
    <name evidence="8" type="ORF">IAC79_07220</name>
</gene>
<dbReference type="SMART" id="SM00478">
    <property type="entry name" value="ENDO3c"/>
    <property type="match status" value="1"/>
</dbReference>
<comment type="similarity">
    <text evidence="1">Belongs to the Nth/MutY family.</text>
</comment>
<reference evidence="8" key="2">
    <citation type="journal article" date="2021" name="PeerJ">
        <title>Extensive microbial diversity within the chicken gut microbiome revealed by metagenomics and culture.</title>
        <authorList>
            <person name="Gilroy R."/>
            <person name="Ravi A."/>
            <person name="Getino M."/>
            <person name="Pursley I."/>
            <person name="Horton D.L."/>
            <person name="Alikhan N.F."/>
            <person name="Baker D."/>
            <person name="Gharbi K."/>
            <person name="Hall N."/>
            <person name="Watson M."/>
            <person name="Adriaenssens E.M."/>
            <person name="Foster-Nyarko E."/>
            <person name="Jarju S."/>
            <person name="Secka A."/>
            <person name="Antonio M."/>
            <person name="Oren A."/>
            <person name="Chaudhuri R.R."/>
            <person name="La Ragione R."/>
            <person name="Hildebrand F."/>
            <person name="Pallen M.J."/>
        </authorList>
    </citation>
    <scope>NUCLEOTIDE SEQUENCE</scope>
    <source>
        <strain evidence="8">35461</strain>
    </source>
</reference>
<keyword evidence="5" id="KW-0456">Lyase</keyword>
<dbReference type="AlphaFoldDB" id="A0A9D1T3M8"/>
<dbReference type="GO" id="GO:0003906">
    <property type="term" value="F:DNA-(apurinic or apyrimidinic site) endonuclease activity"/>
    <property type="evidence" value="ECO:0007669"/>
    <property type="project" value="TreeGrafter"/>
</dbReference>
<dbReference type="InterPro" id="IPR011257">
    <property type="entry name" value="DNA_glycosylase"/>
</dbReference>
<dbReference type="InterPro" id="IPR000445">
    <property type="entry name" value="HhH_motif"/>
</dbReference>
<name>A0A9D1T3M8_9BACT</name>
<keyword evidence="8" id="KW-0255">Endonuclease</keyword>
<dbReference type="InterPro" id="IPR003265">
    <property type="entry name" value="HhH-GPD_domain"/>
</dbReference>
<protein>
    <submittedName>
        <fullName evidence="8">Endonuclease III</fullName>
    </submittedName>
</protein>
<dbReference type="GO" id="GO:0006285">
    <property type="term" value="P:base-excision repair, AP site formation"/>
    <property type="evidence" value="ECO:0007669"/>
    <property type="project" value="TreeGrafter"/>
</dbReference>
<dbReference type="FunFam" id="1.10.340.30:FF:000001">
    <property type="entry name" value="Endonuclease III"/>
    <property type="match status" value="1"/>
</dbReference>
<dbReference type="GO" id="GO:0016829">
    <property type="term" value="F:lyase activity"/>
    <property type="evidence" value="ECO:0007669"/>
    <property type="project" value="UniProtKB-KW"/>
</dbReference>
<evidence type="ECO:0000259" key="7">
    <source>
        <dbReference type="SMART" id="SM00478"/>
    </source>
</evidence>
<comment type="caution">
    <text evidence="8">The sequence shown here is derived from an EMBL/GenBank/DDBJ whole genome shotgun (WGS) entry which is preliminary data.</text>
</comment>
<evidence type="ECO:0000313" key="9">
    <source>
        <dbReference type="Proteomes" id="UP000886845"/>
    </source>
</evidence>
<dbReference type="CDD" id="cd00056">
    <property type="entry name" value="ENDO3c"/>
    <property type="match status" value="1"/>
</dbReference>
<keyword evidence="4" id="KW-0234">DNA repair</keyword>
<dbReference type="Pfam" id="PF00730">
    <property type="entry name" value="HhH-GPD"/>
    <property type="match status" value="1"/>
</dbReference>
<reference evidence="8" key="1">
    <citation type="submission" date="2020-10" db="EMBL/GenBank/DDBJ databases">
        <authorList>
            <person name="Gilroy R."/>
        </authorList>
    </citation>
    <scope>NUCLEOTIDE SEQUENCE</scope>
    <source>
        <strain evidence="8">35461</strain>
    </source>
</reference>
<dbReference type="InterPro" id="IPR023170">
    <property type="entry name" value="HhH_base_excis_C"/>
</dbReference>
<dbReference type="Gene3D" id="1.10.340.30">
    <property type="entry name" value="Hypothetical protein, domain 2"/>
    <property type="match status" value="1"/>
</dbReference>
<dbReference type="EMBL" id="DVOR01000231">
    <property type="protein sequence ID" value="HIV09884.1"/>
    <property type="molecule type" value="Genomic_DNA"/>
</dbReference>
<dbReference type="GO" id="GO:0006289">
    <property type="term" value="P:nucleotide-excision repair"/>
    <property type="evidence" value="ECO:0007669"/>
    <property type="project" value="TreeGrafter"/>
</dbReference>
<keyword evidence="8" id="KW-0540">Nuclease</keyword>
<evidence type="ECO:0000256" key="2">
    <source>
        <dbReference type="ARBA" id="ARBA00022763"/>
    </source>
</evidence>
<keyword evidence="3" id="KW-0378">Hydrolase</keyword>
<feature type="domain" description="HhH-GPD" evidence="7">
    <location>
        <begin position="20"/>
        <end position="167"/>
    </location>
</feature>
<dbReference type="PROSITE" id="PS01155">
    <property type="entry name" value="ENDONUCLEASE_III_2"/>
    <property type="match status" value="1"/>
</dbReference>
<evidence type="ECO:0000256" key="4">
    <source>
        <dbReference type="ARBA" id="ARBA00023204"/>
    </source>
</evidence>
<evidence type="ECO:0000256" key="1">
    <source>
        <dbReference type="ARBA" id="ARBA00008343"/>
    </source>
</evidence>
<evidence type="ECO:0000256" key="6">
    <source>
        <dbReference type="ARBA" id="ARBA00023295"/>
    </source>
</evidence>
<dbReference type="PIRSF" id="PIRSF001435">
    <property type="entry name" value="Nth"/>
    <property type="match status" value="1"/>
</dbReference>
<keyword evidence="6" id="KW-0326">Glycosidase</keyword>
<dbReference type="GO" id="GO:0003677">
    <property type="term" value="F:DNA binding"/>
    <property type="evidence" value="ECO:0007669"/>
    <property type="project" value="InterPro"/>
</dbReference>
<evidence type="ECO:0000256" key="3">
    <source>
        <dbReference type="ARBA" id="ARBA00022801"/>
    </source>
</evidence>
<dbReference type="GO" id="GO:0000703">
    <property type="term" value="F:oxidized pyrimidine nucleobase lesion DNA N-glycosylase activity"/>
    <property type="evidence" value="ECO:0007669"/>
    <property type="project" value="TreeGrafter"/>
</dbReference>
<keyword evidence="2" id="KW-0227">DNA damage</keyword>
<sequence length="192" mass="21010">MDLVAAQTRDPWCVLIGTILSARTKDQVTAQAVRRLLPAAPTPQALATLSVEEIERLIFPVGFYHAKARHLAALPAALEEKFGGTLPDTVEALCELPGVGRKTANLVVALGFGLPAICVDTHVHRINNRLGVVRTKTPLETEMALRRRLPQRLWIPWNSIFVSFGQTRCKPVGPKCEGCPVAAFCLDKGKRK</sequence>
<dbReference type="Pfam" id="PF00633">
    <property type="entry name" value="HHH"/>
    <property type="match status" value="1"/>
</dbReference>